<dbReference type="Pfam" id="PF06736">
    <property type="entry name" value="TMEM175"/>
    <property type="match status" value="1"/>
</dbReference>
<keyword evidence="8 13" id="KW-1133">Transmembrane helix</keyword>
<dbReference type="EMBL" id="CP015108">
    <property type="protein sequence ID" value="ARF15511.1"/>
    <property type="molecule type" value="Genomic_DNA"/>
</dbReference>
<feature type="transmembrane region" description="Helical" evidence="13">
    <location>
        <begin position="7"/>
        <end position="23"/>
    </location>
</feature>
<keyword evidence="10 13" id="KW-0472">Membrane</keyword>
<evidence type="ECO:0000256" key="11">
    <source>
        <dbReference type="ARBA" id="ARBA00023303"/>
    </source>
</evidence>
<evidence type="ECO:0000256" key="2">
    <source>
        <dbReference type="ARBA" id="ARBA00006920"/>
    </source>
</evidence>
<evidence type="ECO:0000256" key="4">
    <source>
        <dbReference type="ARBA" id="ARBA00022538"/>
    </source>
</evidence>
<organism evidence="14 15">
    <name type="scientific">Sporosarcina ureae</name>
    <dbReference type="NCBI Taxonomy" id="1571"/>
    <lineage>
        <taxon>Bacteria</taxon>
        <taxon>Bacillati</taxon>
        <taxon>Bacillota</taxon>
        <taxon>Bacilli</taxon>
        <taxon>Bacillales</taxon>
        <taxon>Caryophanaceae</taxon>
        <taxon>Sporosarcina</taxon>
    </lineage>
</organism>
<evidence type="ECO:0000256" key="3">
    <source>
        <dbReference type="ARBA" id="ARBA00022448"/>
    </source>
</evidence>
<feature type="transmembrane region" description="Helical" evidence="13">
    <location>
        <begin position="35"/>
        <end position="57"/>
    </location>
</feature>
<keyword evidence="4" id="KW-0633">Potassium transport</keyword>
<evidence type="ECO:0000256" key="6">
    <source>
        <dbReference type="ARBA" id="ARBA00022826"/>
    </source>
</evidence>
<dbReference type="Proteomes" id="UP000192486">
    <property type="component" value="Chromosome"/>
</dbReference>
<keyword evidence="15" id="KW-1185">Reference proteome</keyword>
<keyword evidence="7" id="KW-0630">Potassium</keyword>
<keyword evidence="5 13" id="KW-0812">Transmembrane</keyword>
<evidence type="ECO:0000256" key="12">
    <source>
        <dbReference type="ARBA" id="ARBA00034430"/>
    </source>
</evidence>
<reference evidence="14 15" key="1">
    <citation type="submission" date="2016-04" db="EMBL/GenBank/DDBJ databases">
        <title>Comparative Genomics and Epigenetics of Sporosarcina ureae.</title>
        <authorList>
            <person name="Oliver A.S."/>
            <person name="Cooper K.K."/>
        </authorList>
    </citation>
    <scope>NUCLEOTIDE SEQUENCE [LARGE SCALE GENOMIC DNA]</scope>
    <source>
        <strain evidence="14 15">S204</strain>
    </source>
</reference>
<accession>A0ABM6JZ53</accession>
<evidence type="ECO:0000256" key="9">
    <source>
        <dbReference type="ARBA" id="ARBA00023065"/>
    </source>
</evidence>
<dbReference type="InterPro" id="IPR010617">
    <property type="entry name" value="TMEM175-like"/>
</dbReference>
<keyword evidence="6" id="KW-0631">Potassium channel</keyword>
<evidence type="ECO:0000313" key="15">
    <source>
        <dbReference type="Proteomes" id="UP000192486"/>
    </source>
</evidence>
<evidence type="ECO:0000256" key="10">
    <source>
        <dbReference type="ARBA" id="ARBA00023136"/>
    </source>
</evidence>
<name>A0ABM6JZ53_SPOUR</name>
<evidence type="ECO:0000256" key="1">
    <source>
        <dbReference type="ARBA" id="ARBA00004141"/>
    </source>
</evidence>
<sequence length="191" mass="21964">MKTSRMEAFSDGVLAIIITIMVLELKPPTAIDKEAFLTLIPTVVSYMLSFVYVGIYWNNHHHLVHKLSRLNGRVLWSNLHWLFWMSLIPFSTAWVGMNPLEAVPTLFYGVILFLCAVSYLFLQNQVVQCEGIESDLAKEIGFDWKGKVSMLLYVTGVVFAFWIPTVSYILYLVVAIIWFIPDKRIEKTIVQ</sequence>
<evidence type="ECO:0008006" key="16">
    <source>
        <dbReference type="Google" id="ProtNLM"/>
    </source>
</evidence>
<comment type="catalytic activity">
    <reaction evidence="12">
        <text>K(+)(in) = K(+)(out)</text>
        <dbReference type="Rhea" id="RHEA:29463"/>
        <dbReference type="ChEBI" id="CHEBI:29103"/>
    </reaction>
</comment>
<keyword evidence="11" id="KW-0407">Ion channel</keyword>
<protein>
    <recommendedName>
        <fullName evidence="16">DUF1211 domain-containing protein</fullName>
    </recommendedName>
</protein>
<proteinExistence type="inferred from homology"/>
<evidence type="ECO:0000256" key="13">
    <source>
        <dbReference type="SAM" id="Phobius"/>
    </source>
</evidence>
<keyword evidence="3" id="KW-0813">Transport</keyword>
<dbReference type="RefSeq" id="WP_029053002.1">
    <property type="nucleotide sequence ID" value="NZ_CP015108.1"/>
</dbReference>
<feature type="transmembrane region" description="Helical" evidence="13">
    <location>
        <begin position="103"/>
        <end position="122"/>
    </location>
</feature>
<evidence type="ECO:0000256" key="7">
    <source>
        <dbReference type="ARBA" id="ARBA00022958"/>
    </source>
</evidence>
<evidence type="ECO:0000313" key="14">
    <source>
        <dbReference type="EMBL" id="ARF15511.1"/>
    </source>
</evidence>
<evidence type="ECO:0000256" key="5">
    <source>
        <dbReference type="ARBA" id="ARBA00022692"/>
    </source>
</evidence>
<comment type="subcellular location">
    <subcellularLocation>
        <location evidence="1">Membrane</location>
        <topology evidence="1">Multi-pass membrane protein</topology>
    </subcellularLocation>
</comment>
<comment type="similarity">
    <text evidence="2">Belongs to the TMEM175 family.</text>
</comment>
<keyword evidence="9" id="KW-0406">Ion transport</keyword>
<evidence type="ECO:0000256" key="8">
    <source>
        <dbReference type="ARBA" id="ARBA00022989"/>
    </source>
</evidence>
<feature type="transmembrane region" description="Helical" evidence="13">
    <location>
        <begin position="78"/>
        <end position="97"/>
    </location>
</feature>
<feature type="transmembrane region" description="Helical" evidence="13">
    <location>
        <begin position="151"/>
        <end position="180"/>
    </location>
</feature>
<gene>
    <name evidence="14" type="ORF">SporoS204_15905</name>
</gene>